<dbReference type="Proteomes" id="UP001295684">
    <property type="component" value="Unassembled WGS sequence"/>
</dbReference>
<evidence type="ECO:0000256" key="1">
    <source>
        <dbReference type="SAM" id="SignalP"/>
    </source>
</evidence>
<feature type="signal peptide" evidence="1">
    <location>
        <begin position="1"/>
        <end position="23"/>
    </location>
</feature>
<feature type="domain" description="F-box" evidence="2">
    <location>
        <begin position="1"/>
        <end position="46"/>
    </location>
</feature>
<name>A0AAD1Y5R9_EUPCR</name>
<dbReference type="PROSITE" id="PS50181">
    <property type="entry name" value="FBOX"/>
    <property type="match status" value="1"/>
</dbReference>
<evidence type="ECO:0000259" key="2">
    <source>
        <dbReference type="PROSITE" id="PS50181"/>
    </source>
</evidence>
<organism evidence="3 4">
    <name type="scientific">Euplotes crassus</name>
    <dbReference type="NCBI Taxonomy" id="5936"/>
    <lineage>
        <taxon>Eukaryota</taxon>
        <taxon>Sar</taxon>
        <taxon>Alveolata</taxon>
        <taxon>Ciliophora</taxon>
        <taxon>Intramacronucleata</taxon>
        <taxon>Spirotrichea</taxon>
        <taxon>Hypotrichia</taxon>
        <taxon>Euplotida</taxon>
        <taxon>Euplotidae</taxon>
        <taxon>Moneuplotes</taxon>
    </lineage>
</organism>
<evidence type="ECO:0000313" key="4">
    <source>
        <dbReference type="Proteomes" id="UP001295684"/>
    </source>
</evidence>
<dbReference type="EMBL" id="CAMPGE010027544">
    <property type="protein sequence ID" value="CAI2385164.1"/>
    <property type="molecule type" value="Genomic_DNA"/>
</dbReference>
<evidence type="ECO:0000313" key="3">
    <source>
        <dbReference type="EMBL" id="CAI2385164.1"/>
    </source>
</evidence>
<dbReference type="InterPro" id="IPR001810">
    <property type="entry name" value="F-box_dom"/>
</dbReference>
<feature type="chain" id="PRO_5042030930" description="F-box domain-containing protein" evidence="1">
    <location>
        <begin position="24"/>
        <end position="508"/>
    </location>
</feature>
<sequence>MKLQNVVLREILLFLSLQELMQARLELVSKQFYHNILEDNELLRRMIQNYLCLTKDYSKEQEYQETVLSIFAKEDEHKDQEDLEERKQRPYLKIYDDPSSDVFPVLKKIFREPKSLSFIVQRTTGGQQYGLQNAKSLFNDDGRRYNTGPEEYFPNGVCCISALVYNEELYDEGALVTIYEKANVLNKSIDPYVDLAELHRIKCLKSNQYKIQRFESKTNFEQMLDLLEEPFYSAPKIIHHDKSKAVNESSPHYHTDHTSIMEFNTKVHQELSRDKLFVLKQIDTALARGCSCPFKAFAIFVHDHPVVPEDHALTLIVKGLYDSLQWNKKDPYGAVRTNSLRRRRRNVQEEEKEKKVETNYIEQITNTYQKGFNAGVLPQICESNENWIEFNQKFYSSKLKCPSTNEETKHDFTEILPNSSTSEFLPSLDSEDAESILSDDNYRLAGIVYNLDAQSKTYTIKVAQPITGRHITILGLDYWCEYGTDHNYDFGGVFLKGNLIPSYLTIDD</sequence>
<proteinExistence type="predicted"/>
<reference evidence="3" key="1">
    <citation type="submission" date="2023-07" db="EMBL/GenBank/DDBJ databases">
        <authorList>
            <consortium name="AG Swart"/>
            <person name="Singh M."/>
            <person name="Singh A."/>
            <person name="Seah K."/>
            <person name="Emmerich C."/>
        </authorList>
    </citation>
    <scope>NUCLEOTIDE SEQUENCE</scope>
    <source>
        <strain evidence="3">DP1</strain>
    </source>
</reference>
<protein>
    <recommendedName>
        <fullName evidence="2">F-box domain-containing protein</fullName>
    </recommendedName>
</protein>
<dbReference type="AlphaFoldDB" id="A0AAD1Y5R9"/>
<keyword evidence="1" id="KW-0732">Signal</keyword>
<accession>A0AAD1Y5R9</accession>
<keyword evidence="4" id="KW-1185">Reference proteome</keyword>
<comment type="caution">
    <text evidence="3">The sequence shown here is derived from an EMBL/GenBank/DDBJ whole genome shotgun (WGS) entry which is preliminary data.</text>
</comment>
<gene>
    <name evidence="3" type="ORF">ECRASSUSDP1_LOCUS26712</name>
</gene>